<organism evidence="5 6">
    <name type="scientific">candidate division MSBL1 archaeon SCGC-AAA259I09</name>
    <dbReference type="NCBI Taxonomy" id="1698267"/>
    <lineage>
        <taxon>Archaea</taxon>
        <taxon>Methanobacteriati</taxon>
        <taxon>Methanobacteriota</taxon>
        <taxon>candidate division MSBL1</taxon>
    </lineage>
</organism>
<dbReference type="AlphaFoldDB" id="A0A133UV17"/>
<dbReference type="PANTHER" id="PTHR43578:SF3">
    <property type="entry name" value="NADH-QUINONE OXIDOREDUCTASE SUBUNIT F"/>
    <property type="match status" value="1"/>
</dbReference>
<dbReference type="InterPro" id="IPR019575">
    <property type="entry name" value="Nuop51_4Fe4S-bd"/>
</dbReference>
<accession>A0A133UV17</accession>
<dbReference type="Pfam" id="PF10589">
    <property type="entry name" value="NADH_4Fe-4S"/>
    <property type="match status" value="1"/>
</dbReference>
<proteinExistence type="predicted"/>
<dbReference type="GO" id="GO:0051539">
    <property type="term" value="F:4 iron, 4 sulfur cluster binding"/>
    <property type="evidence" value="ECO:0007669"/>
    <property type="project" value="InterPro"/>
</dbReference>
<dbReference type="EMBL" id="LHXR01000013">
    <property type="protein sequence ID" value="KXA97966.1"/>
    <property type="molecule type" value="Genomic_DNA"/>
</dbReference>
<name>A0A133UV17_9EURY</name>
<keyword evidence="1" id="KW-0479">Metal-binding</keyword>
<feature type="non-terminal residue" evidence="5">
    <location>
        <position position="1"/>
    </location>
</feature>
<dbReference type="SUPFAM" id="SSF140490">
    <property type="entry name" value="Nqo1C-terminal domain-like"/>
    <property type="match status" value="1"/>
</dbReference>
<gene>
    <name evidence="5" type="ORF">AKJ37_01755</name>
</gene>
<dbReference type="PANTHER" id="PTHR43578">
    <property type="entry name" value="NADH-QUINONE OXIDOREDUCTASE SUBUNIT F"/>
    <property type="match status" value="1"/>
</dbReference>
<evidence type="ECO:0000256" key="2">
    <source>
        <dbReference type="ARBA" id="ARBA00023004"/>
    </source>
</evidence>
<dbReference type="InterPro" id="IPR037207">
    <property type="entry name" value="Nuop51_4Fe4S-bd_sf"/>
</dbReference>
<evidence type="ECO:0000259" key="4">
    <source>
        <dbReference type="Pfam" id="PF10589"/>
    </source>
</evidence>
<dbReference type="Gene3D" id="1.20.1440.230">
    <property type="entry name" value="NADH-ubiquinone oxidoreductase 51kDa subunit, iron-sulphur binding domain"/>
    <property type="match status" value="1"/>
</dbReference>
<evidence type="ECO:0000256" key="3">
    <source>
        <dbReference type="ARBA" id="ARBA00023014"/>
    </source>
</evidence>
<protein>
    <recommendedName>
        <fullName evidence="4">NADH-ubiquinone oxidoreductase 51kDa subunit iron-sulphur binding domain-containing protein</fullName>
    </recommendedName>
</protein>
<keyword evidence="3" id="KW-0411">Iron-sulfur</keyword>
<comment type="caution">
    <text evidence="5">The sequence shown here is derived from an EMBL/GenBank/DDBJ whole genome shotgun (WGS) entry which is preliminary data.</text>
</comment>
<keyword evidence="6" id="KW-1185">Reference proteome</keyword>
<dbReference type="GO" id="GO:0046872">
    <property type="term" value="F:metal ion binding"/>
    <property type="evidence" value="ECO:0007669"/>
    <property type="project" value="UniProtKB-KW"/>
</dbReference>
<dbReference type="Proteomes" id="UP000070463">
    <property type="component" value="Unassembled WGS sequence"/>
</dbReference>
<keyword evidence="2" id="KW-0408">Iron</keyword>
<feature type="domain" description="NADH-ubiquinone oxidoreductase 51kDa subunit iron-sulphur binding" evidence="4">
    <location>
        <begin position="1"/>
        <end position="59"/>
    </location>
</feature>
<evidence type="ECO:0000313" key="6">
    <source>
        <dbReference type="Proteomes" id="UP000070463"/>
    </source>
</evidence>
<evidence type="ECO:0000313" key="5">
    <source>
        <dbReference type="EMBL" id="KXA97966.1"/>
    </source>
</evidence>
<sequence length="79" mass="8877">RMLEILNRITNGKSEEGDIELLRKLSEYVKDTSLCALGGTAPNPVLSTLDNFEEEYREHVEDKFCRAGVCDLGGDEKDE</sequence>
<reference evidence="5 6" key="1">
    <citation type="journal article" date="2016" name="Sci. Rep.">
        <title>Metabolic traits of an uncultured archaeal lineage -MSBL1- from brine pools of the Red Sea.</title>
        <authorList>
            <person name="Mwirichia R."/>
            <person name="Alam I."/>
            <person name="Rashid M."/>
            <person name="Vinu M."/>
            <person name="Ba-Alawi W."/>
            <person name="Anthony Kamau A."/>
            <person name="Kamanda Ngugi D."/>
            <person name="Goker M."/>
            <person name="Klenk H.P."/>
            <person name="Bajic V."/>
            <person name="Stingl U."/>
        </authorList>
    </citation>
    <scope>NUCLEOTIDE SEQUENCE [LARGE SCALE GENOMIC DNA]</scope>
    <source>
        <strain evidence="5">SCGC-AAA259I09</strain>
    </source>
</reference>
<evidence type="ECO:0000256" key="1">
    <source>
        <dbReference type="ARBA" id="ARBA00022723"/>
    </source>
</evidence>